<evidence type="ECO:0000313" key="1">
    <source>
        <dbReference type="EMBL" id="AXI78479.1"/>
    </source>
</evidence>
<dbReference type="KEGG" id="stri:C7M71_014610"/>
<proteinExistence type="predicted"/>
<dbReference type="EMBL" id="CP031264">
    <property type="protein sequence ID" value="AXI78479.1"/>
    <property type="molecule type" value="Genomic_DNA"/>
</dbReference>
<dbReference type="Proteomes" id="UP000249340">
    <property type="component" value="Chromosome"/>
</dbReference>
<reference evidence="2" key="1">
    <citation type="submission" date="2018-07" db="EMBL/GenBank/DDBJ databases">
        <title>Streptacidiphilus bronchialis DSM 106435 chromosome.</title>
        <authorList>
            <person name="Batra D."/>
            <person name="Gulvik C.A."/>
        </authorList>
    </citation>
    <scope>NUCLEOTIDE SEQUENCE [LARGE SCALE GENOMIC DNA]</scope>
    <source>
        <strain evidence="2">DSM 106435</strain>
    </source>
</reference>
<name>A0A345SXM4_9ACTN</name>
<organism evidence="1 2">
    <name type="scientific">Peterkaempfera bronchialis</name>
    <dbReference type="NCBI Taxonomy" id="2126346"/>
    <lineage>
        <taxon>Bacteria</taxon>
        <taxon>Bacillati</taxon>
        <taxon>Actinomycetota</taxon>
        <taxon>Actinomycetes</taxon>
        <taxon>Kitasatosporales</taxon>
        <taxon>Streptomycetaceae</taxon>
        <taxon>Peterkaempfera</taxon>
    </lineage>
</organism>
<dbReference type="AlphaFoldDB" id="A0A345SXM4"/>
<dbReference type="OrthoDB" id="4188786at2"/>
<gene>
    <name evidence="1" type="ORF">C7M71_014610</name>
</gene>
<evidence type="ECO:0000313" key="2">
    <source>
        <dbReference type="Proteomes" id="UP000249340"/>
    </source>
</evidence>
<dbReference type="RefSeq" id="WP_111490084.1">
    <property type="nucleotide sequence ID" value="NZ_CP031264.1"/>
</dbReference>
<keyword evidence="2" id="KW-1185">Reference proteome</keyword>
<sequence length="72" mass="7974">MTRMPDGLPDVPQQLRDWRADDDRQAAALAQLARGDPVKIYAADHTGRYCLAAWPVALRISLSDLLTVRATV</sequence>
<protein>
    <submittedName>
        <fullName evidence="1">Uncharacterized protein</fullName>
    </submittedName>
</protein>
<accession>A0A345SXM4</accession>